<dbReference type="GO" id="GO:0005524">
    <property type="term" value="F:ATP binding"/>
    <property type="evidence" value="ECO:0007669"/>
    <property type="project" value="InterPro"/>
</dbReference>
<accession>A0A9N8Z9U5</accession>
<dbReference type="InterPro" id="IPR001245">
    <property type="entry name" value="Ser-Thr/Tyr_kinase_cat_dom"/>
</dbReference>
<organism evidence="3 4">
    <name type="scientific">Acaulospora morrowiae</name>
    <dbReference type="NCBI Taxonomy" id="94023"/>
    <lineage>
        <taxon>Eukaryota</taxon>
        <taxon>Fungi</taxon>
        <taxon>Fungi incertae sedis</taxon>
        <taxon>Mucoromycota</taxon>
        <taxon>Glomeromycotina</taxon>
        <taxon>Glomeromycetes</taxon>
        <taxon>Diversisporales</taxon>
        <taxon>Acaulosporaceae</taxon>
        <taxon>Acaulospora</taxon>
    </lineage>
</organism>
<protein>
    <submittedName>
        <fullName evidence="3">7365_t:CDS:1</fullName>
    </submittedName>
</protein>
<comment type="caution">
    <text evidence="3">The sequence shown here is derived from an EMBL/GenBank/DDBJ whole genome shotgun (WGS) entry which is preliminary data.</text>
</comment>
<feature type="region of interest" description="Disordered" evidence="1">
    <location>
        <begin position="335"/>
        <end position="357"/>
    </location>
</feature>
<evidence type="ECO:0000259" key="2">
    <source>
        <dbReference type="PROSITE" id="PS50011"/>
    </source>
</evidence>
<dbReference type="EMBL" id="CAJVPV010000911">
    <property type="protein sequence ID" value="CAG8479073.1"/>
    <property type="molecule type" value="Genomic_DNA"/>
</dbReference>
<dbReference type="Gene3D" id="1.10.510.10">
    <property type="entry name" value="Transferase(Phosphotransferase) domain 1"/>
    <property type="match status" value="2"/>
</dbReference>
<name>A0A9N8Z9U5_9GLOM</name>
<dbReference type="InterPro" id="IPR051681">
    <property type="entry name" value="Ser/Thr_Kinases-Pseudokinases"/>
</dbReference>
<evidence type="ECO:0000256" key="1">
    <source>
        <dbReference type="SAM" id="MobiDB-lite"/>
    </source>
</evidence>
<evidence type="ECO:0000313" key="4">
    <source>
        <dbReference type="Proteomes" id="UP000789342"/>
    </source>
</evidence>
<dbReference type="SUPFAM" id="SSF56112">
    <property type="entry name" value="Protein kinase-like (PK-like)"/>
    <property type="match status" value="1"/>
</dbReference>
<dbReference type="OrthoDB" id="4062651at2759"/>
<evidence type="ECO:0000313" key="3">
    <source>
        <dbReference type="EMBL" id="CAG8479073.1"/>
    </source>
</evidence>
<sequence>MRHAKENTTLTPIETQYLINEIVKTREAVDARNKRGEESLCPICKLPKYSIKYCEHCMRIKLKKEVWTSGNLKIDDFLRKHQDESPVPHCIIEWIEFSDLKNVEFLAEGGYGKVYSATWTRGNIIDWDIKENNFIREPRNVALKIFNNNDLSKNEVFQEANWNQIFTRNRTVRFFVVMGLGFTKNEEGEYMFVFDFCEGGDLRAYLQKHHKNMSWKDKIRLAWNISLNLYRISETGSIHGDLHPGNILLQRNGGNWVISDFGTCGNPVYILLGLRPTIVPGTPKIYADLMQNCWAENPRDRISVKDAANTLQALLRSMMENYFVDEYPVTENQSWKSQESDYSSHRTNTEEMNTEEEKIPLTTYKAINEEVAERQSKIEKQIEHMGRMLSELLENGQAAVIKKKQQPQGQ</sequence>
<dbReference type="GO" id="GO:0004674">
    <property type="term" value="F:protein serine/threonine kinase activity"/>
    <property type="evidence" value="ECO:0007669"/>
    <property type="project" value="TreeGrafter"/>
</dbReference>
<dbReference type="AlphaFoldDB" id="A0A9N8Z9U5"/>
<reference evidence="3" key="1">
    <citation type="submission" date="2021-06" db="EMBL/GenBank/DDBJ databases">
        <authorList>
            <person name="Kallberg Y."/>
            <person name="Tangrot J."/>
            <person name="Rosling A."/>
        </authorList>
    </citation>
    <scope>NUCLEOTIDE SEQUENCE</scope>
    <source>
        <strain evidence="3">CL551</strain>
    </source>
</reference>
<proteinExistence type="predicted"/>
<feature type="domain" description="Protein kinase" evidence="2">
    <location>
        <begin position="100"/>
        <end position="410"/>
    </location>
</feature>
<feature type="compositionally biased region" description="Basic and acidic residues" evidence="1">
    <location>
        <begin position="338"/>
        <end position="357"/>
    </location>
</feature>
<dbReference type="InterPro" id="IPR000719">
    <property type="entry name" value="Prot_kinase_dom"/>
</dbReference>
<dbReference type="SMART" id="SM00220">
    <property type="entry name" value="S_TKc"/>
    <property type="match status" value="1"/>
</dbReference>
<dbReference type="InterPro" id="IPR011009">
    <property type="entry name" value="Kinase-like_dom_sf"/>
</dbReference>
<gene>
    <name evidence="3" type="ORF">AMORRO_LOCUS2221</name>
</gene>
<dbReference type="PANTHER" id="PTHR44329">
    <property type="entry name" value="SERINE/THREONINE-PROTEIN KINASE TNNI3K-RELATED"/>
    <property type="match status" value="1"/>
</dbReference>
<dbReference type="Proteomes" id="UP000789342">
    <property type="component" value="Unassembled WGS sequence"/>
</dbReference>
<dbReference type="PROSITE" id="PS50011">
    <property type="entry name" value="PROTEIN_KINASE_DOM"/>
    <property type="match status" value="1"/>
</dbReference>
<keyword evidence="4" id="KW-1185">Reference proteome</keyword>
<dbReference type="Pfam" id="PF07714">
    <property type="entry name" value="PK_Tyr_Ser-Thr"/>
    <property type="match status" value="1"/>
</dbReference>